<sequence>MRRDTREILEKEGDGAVSPSYTEAMEHLVGVVRDLSQAHDLEAVMAIVRRAARDLTGADGATFVLRDGDQCFYAEENAIAPLWKGRRFPLSLCISGWVMLNRQPAVIEDIYSDDRIPAEAYRPTFVKSLAMVPIRTNDPVGAIGNYTGQPLK</sequence>
<protein>
    <recommendedName>
        <fullName evidence="1">GAF domain-containing protein</fullName>
    </recommendedName>
</protein>
<feature type="domain" description="GAF" evidence="1">
    <location>
        <begin position="38"/>
        <end position="148"/>
    </location>
</feature>
<dbReference type="Pfam" id="PF13185">
    <property type="entry name" value="GAF_2"/>
    <property type="match status" value="1"/>
</dbReference>
<comment type="caution">
    <text evidence="2">The sequence shown here is derived from an EMBL/GenBank/DDBJ whole genome shotgun (WGS) entry which is preliminary data.</text>
</comment>
<proteinExistence type="predicted"/>
<reference evidence="2" key="1">
    <citation type="submission" date="2016-10" db="EMBL/GenBank/DDBJ databases">
        <title>Sequence of Gallionella enrichment culture.</title>
        <authorList>
            <person name="Poehlein A."/>
            <person name="Muehling M."/>
            <person name="Daniel R."/>
        </authorList>
    </citation>
    <scope>NUCLEOTIDE SEQUENCE</scope>
</reference>
<dbReference type="AlphaFoldDB" id="A0A1J5SJK5"/>
<evidence type="ECO:0000259" key="1">
    <source>
        <dbReference type="Pfam" id="PF13185"/>
    </source>
</evidence>
<gene>
    <name evidence="2" type="ORF">GALL_175540</name>
</gene>
<organism evidence="2">
    <name type="scientific">mine drainage metagenome</name>
    <dbReference type="NCBI Taxonomy" id="410659"/>
    <lineage>
        <taxon>unclassified sequences</taxon>
        <taxon>metagenomes</taxon>
        <taxon>ecological metagenomes</taxon>
    </lineage>
</organism>
<dbReference type="InterPro" id="IPR029016">
    <property type="entry name" value="GAF-like_dom_sf"/>
</dbReference>
<dbReference type="EMBL" id="MLJW01000096">
    <property type="protein sequence ID" value="OIR00302.1"/>
    <property type="molecule type" value="Genomic_DNA"/>
</dbReference>
<evidence type="ECO:0000313" key="2">
    <source>
        <dbReference type="EMBL" id="OIR00302.1"/>
    </source>
</evidence>
<accession>A0A1J5SJK5</accession>
<dbReference type="InterPro" id="IPR003018">
    <property type="entry name" value="GAF"/>
</dbReference>
<dbReference type="Gene3D" id="3.30.450.40">
    <property type="match status" value="1"/>
</dbReference>
<name>A0A1J5SJK5_9ZZZZ</name>
<dbReference type="SUPFAM" id="SSF55781">
    <property type="entry name" value="GAF domain-like"/>
    <property type="match status" value="1"/>
</dbReference>